<dbReference type="InterPro" id="IPR002130">
    <property type="entry name" value="Cyclophilin-type_PPIase_dom"/>
</dbReference>
<protein>
    <recommendedName>
        <fullName evidence="5">Peptidyl-prolyl cis-trans isomerase</fullName>
        <shortName evidence="5">PPIase</shortName>
        <ecNumber evidence="5">5.2.1.8</ecNumber>
    </recommendedName>
</protein>
<dbReference type="RefSeq" id="WP_175625663.1">
    <property type="nucleotide sequence ID" value="NZ_JADOEL010000002.1"/>
</dbReference>
<accession>A0ABS0ENX1</accession>
<feature type="domain" description="PPIase cyclophilin-type" evidence="6">
    <location>
        <begin position="7"/>
        <end position="161"/>
    </location>
</feature>
<evidence type="ECO:0000256" key="3">
    <source>
        <dbReference type="ARBA" id="ARBA00023110"/>
    </source>
</evidence>
<dbReference type="InterPro" id="IPR020892">
    <property type="entry name" value="Cyclophilin-type_PPIase_CS"/>
</dbReference>
<dbReference type="CDD" id="cd01920">
    <property type="entry name" value="cyclophilin_EcCYP_like"/>
    <property type="match status" value="1"/>
</dbReference>
<dbReference type="EC" id="5.2.1.8" evidence="5"/>
<dbReference type="InterPro" id="IPR029000">
    <property type="entry name" value="Cyclophilin-like_dom_sf"/>
</dbReference>
<organism evidence="7 8">
    <name type="scientific">Herminiimonas contaminans</name>
    <dbReference type="NCBI Taxonomy" id="1111140"/>
    <lineage>
        <taxon>Bacteria</taxon>
        <taxon>Pseudomonadati</taxon>
        <taxon>Pseudomonadota</taxon>
        <taxon>Betaproteobacteria</taxon>
        <taxon>Burkholderiales</taxon>
        <taxon>Oxalobacteraceae</taxon>
        <taxon>Herminiimonas</taxon>
    </lineage>
</organism>
<dbReference type="InterPro" id="IPR024936">
    <property type="entry name" value="Cyclophilin-type_PPIase"/>
</dbReference>
<comment type="catalytic activity">
    <reaction evidence="5">
        <text>[protein]-peptidylproline (omega=180) = [protein]-peptidylproline (omega=0)</text>
        <dbReference type="Rhea" id="RHEA:16237"/>
        <dbReference type="Rhea" id="RHEA-COMP:10747"/>
        <dbReference type="Rhea" id="RHEA-COMP:10748"/>
        <dbReference type="ChEBI" id="CHEBI:83833"/>
        <dbReference type="ChEBI" id="CHEBI:83834"/>
        <dbReference type="EC" id="5.2.1.8"/>
    </reaction>
</comment>
<sequence length="162" mass="17689">MAVLLTTNHGNITIELDAEKAPKTVENFLAYVNSGHYAGTIFHRVIDGFMIQGGGFEPGMKQKPTNEPVENEAKNGLKNDMYTLAMARTSAPHSASAQFFINVNNNSFLDYPGQDGWGYCVFGKVIDGTDVVEKIRAVKTTRSGMFADVPVDDVVIEKAEVI</sequence>
<comment type="caution">
    <text evidence="7">The sequence shown here is derived from an EMBL/GenBank/DDBJ whole genome shotgun (WGS) entry which is preliminary data.</text>
</comment>
<name>A0ABS0ENX1_9BURK</name>
<evidence type="ECO:0000256" key="2">
    <source>
        <dbReference type="ARBA" id="ARBA00007365"/>
    </source>
</evidence>
<dbReference type="SUPFAM" id="SSF50891">
    <property type="entry name" value="Cyclophilin-like"/>
    <property type="match status" value="1"/>
</dbReference>
<dbReference type="PROSITE" id="PS00170">
    <property type="entry name" value="CSA_PPIASE_1"/>
    <property type="match status" value="1"/>
</dbReference>
<dbReference type="InterPro" id="IPR044665">
    <property type="entry name" value="E_coli_cyclophilin_A-like"/>
</dbReference>
<evidence type="ECO:0000256" key="5">
    <source>
        <dbReference type="RuleBase" id="RU363019"/>
    </source>
</evidence>
<dbReference type="Pfam" id="PF00160">
    <property type="entry name" value="Pro_isomerase"/>
    <property type="match status" value="1"/>
</dbReference>
<keyword evidence="4 5" id="KW-0413">Isomerase</keyword>
<evidence type="ECO:0000313" key="8">
    <source>
        <dbReference type="Proteomes" id="UP000657372"/>
    </source>
</evidence>
<dbReference type="EMBL" id="JADOEL010000002">
    <property type="protein sequence ID" value="MBF8176560.1"/>
    <property type="molecule type" value="Genomic_DNA"/>
</dbReference>
<gene>
    <name evidence="7" type="ORF">IXC47_02560</name>
</gene>
<dbReference type="PRINTS" id="PR00153">
    <property type="entry name" value="CSAPPISMRASE"/>
</dbReference>
<evidence type="ECO:0000256" key="1">
    <source>
        <dbReference type="ARBA" id="ARBA00002388"/>
    </source>
</evidence>
<dbReference type="PIRSF" id="PIRSF001467">
    <property type="entry name" value="Peptidylpro_ismrse"/>
    <property type="match status" value="1"/>
</dbReference>
<comment type="function">
    <text evidence="1 5">PPIases accelerate the folding of proteins. It catalyzes the cis-trans isomerization of proline imidic peptide bonds in oligopeptides.</text>
</comment>
<dbReference type="Proteomes" id="UP000657372">
    <property type="component" value="Unassembled WGS sequence"/>
</dbReference>
<proteinExistence type="inferred from homology"/>
<evidence type="ECO:0000313" key="7">
    <source>
        <dbReference type="EMBL" id="MBF8176560.1"/>
    </source>
</evidence>
<keyword evidence="8" id="KW-1185">Reference proteome</keyword>
<comment type="similarity">
    <text evidence="2 5">Belongs to the cyclophilin-type PPIase family.</text>
</comment>
<reference evidence="7 8" key="1">
    <citation type="submission" date="2020-11" db="EMBL/GenBank/DDBJ databases">
        <title>WGS of Herminiimonas contaminans strain Marseille-Q4544 isolated from planarians Schmidtea mediterranea.</title>
        <authorList>
            <person name="Kangale L."/>
        </authorList>
    </citation>
    <scope>NUCLEOTIDE SEQUENCE [LARGE SCALE GENOMIC DNA]</scope>
    <source>
        <strain evidence="7 8">Marseille-Q4544</strain>
    </source>
</reference>
<keyword evidence="3 5" id="KW-0697">Rotamase</keyword>
<dbReference type="GO" id="GO:0016853">
    <property type="term" value="F:isomerase activity"/>
    <property type="evidence" value="ECO:0007669"/>
    <property type="project" value="UniProtKB-KW"/>
</dbReference>
<dbReference type="PROSITE" id="PS50072">
    <property type="entry name" value="CSA_PPIASE_2"/>
    <property type="match status" value="1"/>
</dbReference>
<evidence type="ECO:0000256" key="4">
    <source>
        <dbReference type="ARBA" id="ARBA00023235"/>
    </source>
</evidence>
<dbReference type="Gene3D" id="2.40.100.10">
    <property type="entry name" value="Cyclophilin-like"/>
    <property type="match status" value="1"/>
</dbReference>
<dbReference type="PANTHER" id="PTHR43246">
    <property type="entry name" value="PEPTIDYL-PROLYL CIS-TRANS ISOMERASE CYP38, CHLOROPLASTIC"/>
    <property type="match status" value="1"/>
</dbReference>
<evidence type="ECO:0000259" key="6">
    <source>
        <dbReference type="PROSITE" id="PS50072"/>
    </source>
</evidence>